<sequence length="402" mass="40602">MATAPSSAATTLDRSDEGATAALYRAAIGPVNADYYAPRFAQFEAADHAGASWNSAACLCTLNWMVFRQLWSAALVYVGALVGGALLVFGIGRLVLQFSQETEWGLLAGFVAAAFLLPGLYGNAIFHAQTRKRMAAALAANTTLPEAVSMLSRQASTRRRFIWLALANLAVVGAAAAAYTLLPNVANLGIVPDQPADARNVAVGRTTDAASGPALAASAAAPAASAPVAAASAPVAAASAVTTGPASAPAAAAAALQAASAPLVVASAPLAAKAATPAITPPAKPVASAPRVTTTPAPTPSAAAAKPAKAQPAPATATVAPKKPLAAQRYFINVGLFAEETNARNAHTKLLDAGLVAFTEEMKTPKGKRIRVRVGPFEAIGDADAAAERIRGLGLDAELFQR</sequence>
<organism evidence="4 5">
    <name type="scientific">Rhodoferax saidenbachensis</name>
    <dbReference type="NCBI Taxonomy" id="1484693"/>
    <lineage>
        <taxon>Bacteria</taxon>
        <taxon>Pseudomonadati</taxon>
        <taxon>Pseudomonadota</taxon>
        <taxon>Betaproteobacteria</taxon>
        <taxon>Burkholderiales</taxon>
        <taxon>Comamonadaceae</taxon>
        <taxon>Rhodoferax</taxon>
    </lineage>
</organism>
<evidence type="ECO:0000313" key="4">
    <source>
        <dbReference type="EMBL" id="APW43361.1"/>
    </source>
</evidence>
<dbReference type="InterPro" id="IPR007730">
    <property type="entry name" value="SPOR-like_dom"/>
</dbReference>
<dbReference type="Pfam" id="PF05036">
    <property type="entry name" value="SPOR"/>
    <property type="match status" value="1"/>
</dbReference>
<dbReference type="InterPro" id="IPR036680">
    <property type="entry name" value="SPOR-like_sf"/>
</dbReference>
<dbReference type="KEGG" id="rsb:RS694_13025"/>
<dbReference type="eggNOG" id="COG3147">
    <property type="taxonomic scope" value="Bacteria"/>
</dbReference>
<feature type="domain" description="SPOR" evidence="3">
    <location>
        <begin position="324"/>
        <end position="402"/>
    </location>
</feature>
<dbReference type="PROSITE" id="PS51724">
    <property type="entry name" value="SPOR"/>
    <property type="match status" value="1"/>
</dbReference>
<dbReference type="SUPFAM" id="SSF110997">
    <property type="entry name" value="Sporulation related repeat"/>
    <property type="match status" value="1"/>
</dbReference>
<feature type="transmembrane region" description="Helical" evidence="2">
    <location>
        <begin position="70"/>
        <end position="92"/>
    </location>
</feature>
<gene>
    <name evidence="4" type="ORF">RS694_13025</name>
</gene>
<keyword evidence="5" id="KW-1185">Reference proteome</keyword>
<feature type="transmembrane region" description="Helical" evidence="2">
    <location>
        <begin position="104"/>
        <end position="126"/>
    </location>
</feature>
<evidence type="ECO:0000256" key="1">
    <source>
        <dbReference type="SAM" id="MobiDB-lite"/>
    </source>
</evidence>
<reference evidence="4 5" key="1">
    <citation type="submission" date="2017-01" db="EMBL/GenBank/DDBJ databases">
        <authorList>
            <person name="Mah S.A."/>
            <person name="Swanson W.J."/>
            <person name="Moy G.W."/>
            <person name="Vacquier V.D."/>
        </authorList>
    </citation>
    <scope>NUCLEOTIDE SEQUENCE [LARGE SCALE GENOMIC DNA]</scope>
    <source>
        <strain evidence="4 5">DSM 22694</strain>
    </source>
</reference>
<name>A0A1P8KBI1_9BURK</name>
<keyword evidence="2" id="KW-0472">Membrane</keyword>
<dbReference type="AlphaFoldDB" id="A0A1P8KBI1"/>
<proteinExistence type="predicted"/>
<feature type="transmembrane region" description="Helical" evidence="2">
    <location>
        <begin position="161"/>
        <end position="182"/>
    </location>
</feature>
<keyword evidence="2" id="KW-0812">Transmembrane</keyword>
<dbReference type="Gene3D" id="3.30.70.1070">
    <property type="entry name" value="Sporulation related repeat"/>
    <property type="match status" value="1"/>
</dbReference>
<evidence type="ECO:0000313" key="5">
    <source>
        <dbReference type="Proteomes" id="UP000186110"/>
    </source>
</evidence>
<dbReference type="STRING" id="1484693.RS694_13025"/>
<dbReference type="RefSeq" id="WP_029707232.1">
    <property type="nucleotide sequence ID" value="NZ_CP019239.1"/>
</dbReference>
<protein>
    <submittedName>
        <fullName evidence="4">SPOR domain-containing protein</fullName>
    </submittedName>
</protein>
<feature type="region of interest" description="Disordered" evidence="1">
    <location>
        <begin position="280"/>
        <end position="319"/>
    </location>
</feature>
<dbReference type="EMBL" id="CP019239">
    <property type="protein sequence ID" value="APW43361.1"/>
    <property type="molecule type" value="Genomic_DNA"/>
</dbReference>
<evidence type="ECO:0000259" key="3">
    <source>
        <dbReference type="PROSITE" id="PS51724"/>
    </source>
</evidence>
<evidence type="ECO:0000256" key="2">
    <source>
        <dbReference type="SAM" id="Phobius"/>
    </source>
</evidence>
<dbReference type="GO" id="GO:0042834">
    <property type="term" value="F:peptidoglycan binding"/>
    <property type="evidence" value="ECO:0007669"/>
    <property type="project" value="InterPro"/>
</dbReference>
<keyword evidence="2" id="KW-1133">Transmembrane helix</keyword>
<feature type="compositionally biased region" description="Low complexity" evidence="1">
    <location>
        <begin position="285"/>
        <end position="319"/>
    </location>
</feature>
<dbReference type="Proteomes" id="UP000186110">
    <property type="component" value="Chromosome"/>
</dbReference>
<accession>A0A1P8KBI1</accession>